<proteinExistence type="inferred from homology"/>
<keyword evidence="11 14" id="KW-0234">DNA repair</keyword>
<dbReference type="GO" id="GO:0006289">
    <property type="term" value="P:nucleotide-excision repair"/>
    <property type="evidence" value="ECO:0007669"/>
    <property type="project" value="UniProtKB-UniRule"/>
</dbReference>
<evidence type="ECO:0000256" key="8">
    <source>
        <dbReference type="ARBA" id="ARBA00022833"/>
    </source>
</evidence>
<keyword evidence="12 14" id="KW-0539">Nucleus</keyword>
<dbReference type="PANTHER" id="PTHR12831">
    <property type="entry name" value="TRANSCRIPTION INITIATION FACTOR IIH TFIIH , POLYPEPTIDE 3-RELATED"/>
    <property type="match status" value="1"/>
</dbReference>
<comment type="similarity">
    <text evidence="3 14">Belongs to the TFB4 family.</text>
</comment>
<evidence type="ECO:0000256" key="10">
    <source>
        <dbReference type="ARBA" id="ARBA00023163"/>
    </source>
</evidence>
<organism evidence="16 17">
    <name type="scientific">Exidia glandulosa HHB12029</name>
    <dbReference type="NCBI Taxonomy" id="1314781"/>
    <lineage>
        <taxon>Eukaryota</taxon>
        <taxon>Fungi</taxon>
        <taxon>Dikarya</taxon>
        <taxon>Basidiomycota</taxon>
        <taxon>Agaricomycotina</taxon>
        <taxon>Agaricomycetes</taxon>
        <taxon>Auriculariales</taxon>
        <taxon>Exidiaceae</taxon>
        <taxon>Exidia</taxon>
    </lineage>
</organism>
<dbReference type="GO" id="GO:0006355">
    <property type="term" value="P:regulation of DNA-templated transcription"/>
    <property type="evidence" value="ECO:0007669"/>
    <property type="project" value="InterPro"/>
</dbReference>
<evidence type="ECO:0000313" key="17">
    <source>
        <dbReference type="Proteomes" id="UP000077266"/>
    </source>
</evidence>
<keyword evidence="10 14" id="KW-0804">Transcription</keyword>
<evidence type="ECO:0000256" key="2">
    <source>
        <dbReference type="ARBA" id="ARBA00004123"/>
    </source>
</evidence>
<sequence>MDRPSHLALILDLSPTQWHLCAHAPAHPLSLRDFLAQTLAFVNSHLAAKHENSLVVLGALPGKSAVFYPSEDVKPRSRPIADANTYQPFRTVDSAVMSRIMDEFDALGLPAEEEPTALVGAITKALCLINRLAHPASSDLTPPETRVLIVSVSPDLSTSYIPLMNSIFSAQKLKTAIDVCKIFGPDAVFLQQAAHLTGGSYVYLEQREALLQYLVMSFLPAPSLRSVLSVPTQEKIDFRAACFCHKNIIDVGYVCSVCLSIFCTPVPVCSTCRTKFPISTIRRLKASVPSSLVNGSAPATPRSSSPAPIPSPLRNGTDNAPIRPTPLRQSSHT</sequence>
<feature type="compositionally biased region" description="Low complexity" evidence="15">
    <location>
        <begin position="296"/>
        <end position="306"/>
    </location>
</feature>
<dbReference type="GO" id="GO:0005675">
    <property type="term" value="C:transcription factor TFIIH holo complex"/>
    <property type="evidence" value="ECO:0007669"/>
    <property type="project" value="UniProtKB-UniRule"/>
</dbReference>
<dbReference type="Pfam" id="PF03850">
    <property type="entry name" value="Tfb4"/>
    <property type="match status" value="1"/>
</dbReference>
<comment type="subcellular location">
    <subcellularLocation>
        <location evidence="2 14">Nucleus</location>
    </subcellularLocation>
</comment>
<protein>
    <recommendedName>
        <fullName evidence="4 14">General transcription and DNA repair factor IIH subunit TFB4</fullName>
        <shortName evidence="14">TFIIH subunit TFB4</shortName>
    </recommendedName>
    <alternativeName>
        <fullName evidence="13 14">RNA polymerase II transcription factor B subunit 4</fullName>
    </alternativeName>
</protein>
<dbReference type="InterPro" id="IPR004600">
    <property type="entry name" value="TFIIH_Tfb4/GTF2H3"/>
</dbReference>
<evidence type="ECO:0000256" key="11">
    <source>
        <dbReference type="ARBA" id="ARBA00023204"/>
    </source>
</evidence>
<dbReference type="EMBL" id="KV426162">
    <property type="protein sequence ID" value="KZV86241.1"/>
    <property type="molecule type" value="Genomic_DNA"/>
</dbReference>
<evidence type="ECO:0000256" key="7">
    <source>
        <dbReference type="ARBA" id="ARBA00022771"/>
    </source>
</evidence>
<dbReference type="GO" id="GO:0008270">
    <property type="term" value="F:zinc ion binding"/>
    <property type="evidence" value="ECO:0007669"/>
    <property type="project" value="UniProtKB-KW"/>
</dbReference>
<evidence type="ECO:0000256" key="6">
    <source>
        <dbReference type="ARBA" id="ARBA00022763"/>
    </source>
</evidence>
<dbReference type="Gene3D" id="3.40.50.410">
    <property type="entry name" value="von Willebrand factor, type A domain"/>
    <property type="match status" value="1"/>
</dbReference>
<dbReference type="InterPro" id="IPR036465">
    <property type="entry name" value="vWFA_dom_sf"/>
</dbReference>
<keyword evidence="8 14" id="KW-0862">Zinc</keyword>
<keyword evidence="9 14" id="KW-0805">Transcription regulation</keyword>
<dbReference type="GO" id="GO:0000439">
    <property type="term" value="C:transcription factor TFIIH core complex"/>
    <property type="evidence" value="ECO:0007669"/>
    <property type="project" value="UniProtKB-UniRule"/>
</dbReference>
<evidence type="ECO:0000256" key="4">
    <source>
        <dbReference type="ARBA" id="ARBA00021280"/>
    </source>
</evidence>
<evidence type="ECO:0000256" key="1">
    <source>
        <dbReference type="ARBA" id="ARBA00002817"/>
    </source>
</evidence>
<dbReference type="InParanoid" id="A0A165E7I6"/>
<dbReference type="Proteomes" id="UP000077266">
    <property type="component" value="Unassembled WGS sequence"/>
</dbReference>
<evidence type="ECO:0000256" key="12">
    <source>
        <dbReference type="ARBA" id="ARBA00023242"/>
    </source>
</evidence>
<evidence type="ECO:0000256" key="13">
    <source>
        <dbReference type="ARBA" id="ARBA00033341"/>
    </source>
</evidence>
<evidence type="ECO:0000256" key="15">
    <source>
        <dbReference type="SAM" id="MobiDB-lite"/>
    </source>
</evidence>
<keyword evidence="6 14" id="KW-0227">DNA damage</keyword>
<dbReference type="PANTHER" id="PTHR12831:SF0">
    <property type="entry name" value="GENERAL TRANSCRIPTION FACTOR IIH SUBUNIT 3"/>
    <property type="match status" value="1"/>
</dbReference>
<evidence type="ECO:0000256" key="9">
    <source>
        <dbReference type="ARBA" id="ARBA00023015"/>
    </source>
</evidence>
<evidence type="ECO:0000313" key="16">
    <source>
        <dbReference type="EMBL" id="KZV86241.1"/>
    </source>
</evidence>
<evidence type="ECO:0000256" key="3">
    <source>
        <dbReference type="ARBA" id="ARBA00005273"/>
    </source>
</evidence>
<accession>A0A165E7I6</accession>
<keyword evidence="17" id="KW-1185">Reference proteome</keyword>
<evidence type="ECO:0000256" key="5">
    <source>
        <dbReference type="ARBA" id="ARBA00022723"/>
    </source>
</evidence>
<keyword evidence="5 14" id="KW-0479">Metal-binding</keyword>
<comment type="function">
    <text evidence="1 14">Component of the general transcription and DNA repair factor IIH (TFIIH) core complex, which is involved in general and transcription-coupled nucleotide excision repair (NER) of damaged DNA and, when complexed to TFIIK, in RNA transcription by RNA polymerase II. In NER, TFIIH acts by opening DNA around the lesion to allow the excision of the damaged oligonucleotide and its replacement by a new DNA fragment. In transcription, TFIIH has an essential role in transcription initiation. When the pre-initiation complex (PIC) has been established, TFIIH is required for promoter opening and promoter escape. Phosphorylation of the C-terminal tail (CTD) of the largest subunit of RNA polymerase II by the kinase module TFIIK controls the initiation of transcription.</text>
</comment>
<gene>
    <name evidence="16" type="ORF">EXIGLDRAFT_741619</name>
</gene>
<name>A0A165E7I6_EXIGL</name>
<comment type="subunit">
    <text evidence="14">Component of the 7-subunit TFIIH core complex composed of XPB/SSL2, XPD/RAD3, SSL1, TFB1, TFB2, TFB4 and TFB5, which is active in NER. The core complex associates with the 3-subunit CTD-kinase module TFIIK composed of CCL1, KIN28 and TFB3 to form the 10-subunit holoenzyme (holo-TFIIH) active in transcription.</text>
</comment>
<dbReference type="FunCoup" id="A0A165E7I6">
    <property type="interactions" value="965"/>
</dbReference>
<keyword evidence="7 14" id="KW-0863">Zinc-finger</keyword>
<dbReference type="STRING" id="1314781.A0A165E7I6"/>
<reference evidence="16 17" key="1">
    <citation type="journal article" date="2016" name="Mol. Biol. Evol.">
        <title>Comparative Genomics of Early-Diverging Mushroom-Forming Fungi Provides Insights into the Origins of Lignocellulose Decay Capabilities.</title>
        <authorList>
            <person name="Nagy L.G."/>
            <person name="Riley R."/>
            <person name="Tritt A."/>
            <person name="Adam C."/>
            <person name="Daum C."/>
            <person name="Floudas D."/>
            <person name="Sun H."/>
            <person name="Yadav J.S."/>
            <person name="Pangilinan J."/>
            <person name="Larsson K.H."/>
            <person name="Matsuura K."/>
            <person name="Barry K."/>
            <person name="Labutti K."/>
            <person name="Kuo R."/>
            <person name="Ohm R.A."/>
            <person name="Bhattacharya S.S."/>
            <person name="Shirouzu T."/>
            <person name="Yoshinaga Y."/>
            <person name="Martin F.M."/>
            <person name="Grigoriev I.V."/>
            <person name="Hibbett D.S."/>
        </authorList>
    </citation>
    <scope>NUCLEOTIDE SEQUENCE [LARGE SCALE GENOMIC DNA]</scope>
    <source>
        <strain evidence="16 17">HHB12029</strain>
    </source>
</reference>
<dbReference type="AlphaFoldDB" id="A0A165E7I6"/>
<evidence type="ECO:0000256" key="14">
    <source>
        <dbReference type="RuleBase" id="RU368090"/>
    </source>
</evidence>
<feature type="region of interest" description="Disordered" evidence="15">
    <location>
        <begin position="291"/>
        <end position="333"/>
    </location>
</feature>
<dbReference type="OrthoDB" id="17307at2759"/>